<dbReference type="Proteomes" id="UP000663891">
    <property type="component" value="Unassembled WGS sequence"/>
</dbReference>
<organism evidence="1 2">
    <name type="scientific">Adineta steineri</name>
    <dbReference type="NCBI Taxonomy" id="433720"/>
    <lineage>
        <taxon>Eukaryota</taxon>
        <taxon>Metazoa</taxon>
        <taxon>Spiralia</taxon>
        <taxon>Gnathifera</taxon>
        <taxon>Rotifera</taxon>
        <taxon>Eurotatoria</taxon>
        <taxon>Bdelloidea</taxon>
        <taxon>Adinetida</taxon>
        <taxon>Adinetidae</taxon>
        <taxon>Adineta</taxon>
    </lineage>
</organism>
<evidence type="ECO:0000313" key="2">
    <source>
        <dbReference type="Proteomes" id="UP000663891"/>
    </source>
</evidence>
<sequence length="144" mass="16406">MGTTGDVTFSVGEQSEDIRKKFWISNYKKCPMCNSENIAVHWWVCACRHNGDGSGTVVYQCLGNEMSNDVEKVTWDKTTRKLSGSGTVVYQCLGNETRNDVEKVTWDKTTRKLSGEHGCGFYTSFLYDEGESGDEHFQTKYWKK</sequence>
<dbReference type="OrthoDB" id="10002393at2759"/>
<name>A0A814STD1_9BILA</name>
<gene>
    <name evidence="1" type="ORF">VCS650_LOCUS22796</name>
</gene>
<comment type="caution">
    <text evidence="1">The sequence shown here is derived from an EMBL/GenBank/DDBJ whole genome shotgun (WGS) entry which is preliminary data.</text>
</comment>
<proteinExistence type="predicted"/>
<dbReference type="AlphaFoldDB" id="A0A814STD1"/>
<protein>
    <submittedName>
        <fullName evidence="1">Uncharacterized protein</fullName>
    </submittedName>
</protein>
<accession>A0A814STD1</accession>
<reference evidence="1" key="1">
    <citation type="submission" date="2021-02" db="EMBL/GenBank/DDBJ databases">
        <authorList>
            <person name="Nowell W R."/>
        </authorList>
    </citation>
    <scope>NUCLEOTIDE SEQUENCE</scope>
</reference>
<dbReference type="EMBL" id="CAJNON010000260">
    <property type="protein sequence ID" value="CAF1150723.1"/>
    <property type="molecule type" value="Genomic_DNA"/>
</dbReference>
<evidence type="ECO:0000313" key="1">
    <source>
        <dbReference type="EMBL" id="CAF1150723.1"/>
    </source>
</evidence>